<reference evidence="6 7" key="1">
    <citation type="submission" date="2019-04" db="EMBL/GenBank/DDBJ databases">
        <title>Friends and foes A comparative genomics study of 23 Aspergillus species from section Flavi.</title>
        <authorList>
            <consortium name="DOE Joint Genome Institute"/>
            <person name="Kjaerbolling I."/>
            <person name="Vesth T."/>
            <person name="Frisvad J.C."/>
            <person name="Nybo J.L."/>
            <person name="Theobald S."/>
            <person name="Kildgaard S."/>
            <person name="Isbrandt T."/>
            <person name="Kuo A."/>
            <person name="Sato A."/>
            <person name="Lyhne E.K."/>
            <person name="Kogle M.E."/>
            <person name="Wiebenga A."/>
            <person name="Kun R.S."/>
            <person name="Lubbers R.J."/>
            <person name="Makela M.R."/>
            <person name="Barry K."/>
            <person name="Chovatia M."/>
            <person name="Clum A."/>
            <person name="Daum C."/>
            <person name="Haridas S."/>
            <person name="He G."/>
            <person name="LaButti K."/>
            <person name="Lipzen A."/>
            <person name="Mondo S."/>
            <person name="Riley R."/>
            <person name="Salamov A."/>
            <person name="Simmons B.A."/>
            <person name="Magnuson J.K."/>
            <person name="Henrissat B."/>
            <person name="Mortensen U.H."/>
            <person name="Larsen T.O."/>
            <person name="Devries R.P."/>
            <person name="Grigoriev I.V."/>
            <person name="Machida M."/>
            <person name="Baker S.E."/>
            <person name="Andersen M.R."/>
        </authorList>
    </citation>
    <scope>NUCLEOTIDE SEQUENCE [LARGE SCALE GENOMIC DNA]</scope>
    <source>
        <strain evidence="6 7">CBS 151.66</strain>
    </source>
</reference>
<dbReference type="Gene3D" id="3.50.50.60">
    <property type="entry name" value="FAD/NAD(P)-binding domain"/>
    <property type="match status" value="1"/>
</dbReference>
<dbReference type="PRINTS" id="PR00420">
    <property type="entry name" value="RNGMNOXGNASE"/>
</dbReference>
<proteinExistence type="inferred from homology"/>
<evidence type="ECO:0000313" key="6">
    <source>
        <dbReference type="EMBL" id="KAB8070667.1"/>
    </source>
</evidence>
<organism evidence="6 7">
    <name type="scientific">Aspergillus leporis</name>
    <dbReference type="NCBI Taxonomy" id="41062"/>
    <lineage>
        <taxon>Eukaryota</taxon>
        <taxon>Fungi</taxon>
        <taxon>Dikarya</taxon>
        <taxon>Ascomycota</taxon>
        <taxon>Pezizomycotina</taxon>
        <taxon>Eurotiomycetes</taxon>
        <taxon>Eurotiomycetidae</taxon>
        <taxon>Eurotiales</taxon>
        <taxon>Aspergillaceae</taxon>
        <taxon>Aspergillus</taxon>
        <taxon>Aspergillus subgen. Circumdati</taxon>
    </lineage>
</organism>
<feature type="domain" description="FAD-binding" evidence="5">
    <location>
        <begin position="6"/>
        <end position="339"/>
    </location>
</feature>
<dbReference type="InterPro" id="IPR050562">
    <property type="entry name" value="FAD_mOase_fung"/>
</dbReference>
<dbReference type="AlphaFoldDB" id="A0A5N5WSH0"/>
<dbReference type="EMBL" id="ML732295">
    <property type="protein sequence ID" value="KAB8070667.1"/>
    <property type="molecule type" value="Genomic_DNA"/>
</dbReference>
<comment type="similarity">
    <text evidence="1">Belongs to the paxM FAD-dependent monooxygenase family.</text>
</comment>
<accession>A0A5N5WSH0</accession>
<keyword evidence="2" id="KW-0285">Flavoprotein</keyword>
<dbReference type="InterPro" id="IPR002938">
    <property type="entry name" value="FAD-bd"/>
</dbReference>
<dbReference type="PANTHER" id="PTHR47356:SF2">
    <property type="entry name" value="FAD-BINDING DOMAIN-CONTAINING PROTEIN-RELATED"/>
    <property type="match status" value="1"/>
</dbReference>
<dbReference type="SUPFAM" id="SSF51905">
    <property type="entry name" value="FAD/NAD(P)-binding domain"/>
    <property type="match status" value="1"/>
</dbReference>
<keyword evidence="6" id="KW-0503">Monooxygenase</keyword>
<evidence type="ECO:0000313" key="7">
    <source>
        <dbReference type="Proteomes" id="UP000326565"/>
    </source>
</evidence>
<name>A0A5N5WSH0_9EURO</name>
<dbReference type="OrthoDB" id="10029326at2759"/>
<evidence type="ECO:0000256" key="2">
    <source>
        <dbReference type="ARBA" id="ARBA00022630"/>
    </source>
</evidence>
<dbReference type="Proteomes" id="UP000326565">
    <property type="component" value="Unassembled WGS sequence"/>
</dbReference>
<keyword evidence="4" id="KW-0560">Oxidoreductase</keyword>
<dbReference type="GO" id="GO:0071949">
    <property type="term" value="F:FAD binding"/>
    <property type="evidence" value="ECO:0007669"/>
    <property type="project" value="InterPro"/>
</dbReference>
<keyword evidence="7" id="KW-1185">Reference proteome</keyword>
<gene>
    <name evidence="6" type="ORF">BDV29DRAFT_197860</name>
</gene>
<sequence>MEKPRFKVLIIGGSLAGLTLAHCLEHAGIAYTVLEKHSVAPELGASLGIMPNGGRILDQLGVYADIEATAAPLQEVRFAFNDGYINLKHRYGYRFVFLERRRVIEALYARLKHKSAVMTHKEVVRIEQTRDYARVITKDGLTYDGDLVVGADGVHSIVRSEMWRAENKYPSVCIPLREQNQLVAYYSCTFGISSHVKGINAGEVIWAGHDRRSVIAIPSQDGGVFWFLIAKLAERCQYPNVPRYSHSDAIKVCQDHVHLTVGNGLTFGDIWEQRKSFSMTALEEGIIQRWHAGRLVCIGDSVHKVTPELGQGANMAIEDAAALSNVLRDLLVKQGHRKPSVVEVDSAMEAFNRHRLPRAASICRYGSFLCRLTNRDGIFMALFSRYVVPYTTSLSSYLARQIVAFADIVGYLDVPIRAGSDFHQPKSKRSWPPSLATLVAFTLVPFLVLSLGHCFRNQFLGQAGLLLGVD</sequence>
<dbReference type="GO" id="GO:0004497">
    <property type="term" value="F:monooxygenase activity"/>
    <property type="evidence" value="ECO:0007669"/>
    <property type="project" value="UniProtKB-KW"/>
</dbReference>
<keyword evidence="3" id="KW-0274">FAD</keyword>
<evidence type="ECO:0000256" key="1">
    <source>
        <dbReference type="ARBA" id="ARBA00007992"/>
    </source>
</evidence>
<dbReference type="PANTHER" id="PTHR47356">
    <property type="entry name" value="FAD-DEPENDENT MONOOXYGENASE ASQG-RELATED"/>
    <property type="match status" value="1"/>
</dbReference>
<protein>
    <submittedName>
        <fullName evidence="6">Monooxygenase</fullName>
    </submittedName>
</protein>
<evidence type="ECO:0000259" key="5">
    <source>
        <dbReference type="Pfam" id="PF01494"/>
    </source>
</evidence>
<evidence type="ECO:0000256" key="4">
    <source>
        <dbReference type="ARBA" id="ARBA00023002"/>
    </source>
</evidence>
<dbReference type="InterPro" id="IPR036188">
    <property type="entry name" value="FAD/NAD-bd_sf"/>
</dbReference>
<evidence type="ECO:0000256" key="3">
    <source>
        <dbReference type="ARBA" id="ARBA00022827"/>
    </source>
</evidence>
<dbReference type="Pfam" id="PF01494">
    <property type="entry name" value="FAD_binding_3"/>
    <property type="match status" value="1"/>
</dbReference>